<dbReference type="KEGG" id="vpy:HZI73_13015"/>
<reference evidence="1" key="1">
    <citation type="submission" date="2020-07" db="EMBL/GenBank/DDBJ databases">
        <title>Vallitalea pronyensis genome.</title>
        <authorList>
            <person name="Postec A."/>
        </authorList>
    </citation>
    <scope>NUCLEOTIDE SEQUENCE</scope>
    <source>
        <strain evidence="1">FatNI3</strain>
    </source>
</reference>
<dbReference type="EMBL" id="CP058649">
    <property type="protein sequence ID" value="QUI23152.1"/>
    <property type="molecule type" value="Genomic_DNA"/>
</dbReference>
<gene>
    <name evidence="1" type="ORF">HZI73_13015</name>
</gene>
<keyword evidence="2" id="KW-1185">Reference proteome</keyword>
<proteinExistence type="predicted"/>
<dbReference type="RefSeq" id="WP_212698653.1">
    <property type="nucleotide sequence ID" value="NZ_CP058649.1"/>
</dbReference>
<dbReference type="Proteomes" id="UP000683246">
    <property type="component" value="Chromosome"/>
</dbReference>
<evidence type="ECO:0000313" key="2">
    <source>
        <dbReference type="Proteomes" id="UP000683246"/>
    </source>
</evidence>
<evidence type="ECO:0008006" key="3">
    <source>
        <dbReference type="Google" id="ProtNLM"/>
    </source>
</evidence>
<dbReference type="AlphaFoldDB" id="A0A8J8MKK5"/>
<sequence>MTTKELDYINDTLMQTKVLVDKYHDYSNQVQDASLKDLCTRMADKHMQCYNSLYNQLNS</sequence>
<organism evidence="1 2">
    <name type="scientific">Vallitalea pronyensis</name>
    <dbReference type="NCBI Taxonomy" id="1348613"/>
    <lineage>
        <taxon>Bacteria</taxon>
        <taxon>Bacillati</taxon>
        <taxon>Bacillota</taxon>
        <taxon>Clostridia</taxon>
        <taxon>Lachnospirales</taxon>
        <taxon>Vallitaleaceae</taxon>
        <taxon>Vallitalea</taxon>
    </lineage>
</organism>
<name>A0A8J8MKK5_9FIRM</name>
<accession>A0A8J8MKK5</accession>
<protein>
    <recommendedName>
        <fullName evidence="3">Spore coat protein</fullName>
    </recommendedName>
</protein>
<evidence type="ECO:0000313" key="1">
    <source>
        <dbReference type="EMBL" id="QUI23152.1"/>
    </source>
</evidence>